<dbReference type="InterPro" id="IPR052715">
    <property type="entry name" value="RAYT_transposase"/>
</dbReference>
<dbReference type="Proteomes" id="UP000268230">
    <property type="component" value="Chromosome"/>
</dbReference>
<dbReference type="PANTHER" id="PTHR36966">
    <property type="entry name" value="REP-ASSOCIATED TYROSINE TRANSPOSASE"/>
    <property type="match status" value="1"/>
</dbReference>
<dbReference type="GO" id="GO:0043565">
    <property type="term" value="F:sequence-specific DNA binding"/>
    <property type="evidence" value="ECO:0007669"/>
    <property type="project" value="TreeGrafter"/>
</dbReference>
<dbReference type="AlphaFoldDB" id="A0A3S8URZ8"/>
<organism evidence="2 3">
    <name type="scientific">Pseudomonas entomophila</name>
    <dbReference type="NCBI Taxonomy" id="312306"/>
    <lineage>
        <taxon>Bacteria</taxon>
        <taxon>Pseudomonadati</taxon>
        <taxon>Pseudomonadota</taxon>
        <taxon>Gammaproteobacteria</taxon>
        <taxon>Pseudomonadales</taxon>
        <taxon>Pseudomonadaceae</taxon>
        <taxon>Pseudomonas</taxon>
    </lineage>
</organism>
<protein>
    <submittedName>
        <fullName evidence="2">Transposase</fullName>
    </submittedName>
</protein>
<dbReference type="GO" id="GO:0004803">
    <property type="term" value="F:transposase activity"/>
    <property type="evidence" value="ECO:0007669"/>
    <property type="project" value="InterPro"/>
</dbReference>
<evidence type="ECO:0000259" key="1">
    <source>
        <dbReference type="SMART" id="SM01321"/>
    </source>
</evidence>
<reference evidence="2 3" key="1">
    <citation type="submission" date="2018-12" db="EMBL/GenBank/DDBJ databases">
        <authorList>
            <person name="Li S."/>
            <person name="Yang R."/>
            <person name="Chen G."/>
            <person name="Zou L."/>
            <person name="Zhang C."/>
            <person name="Chen Y."/>
            <person name="Liu Z."/>
            <person name="Li Y."/>
            <person name="Yan Y."/>
            <person name="Huang M."/>
            <person name="Chen T."/>
        </authorList>
    </citation>
    <scope>NUCLEOTIDE SEQUENCE [LARGE SCALE GENOMIC DNA]</scope>
    <source>
        <strain evidence="2 3">1257</strain>
    </source>
</reference>
<accession>A0A3S8URZ8</accession>
<gene>
    <name evidence="2" type="ORF">EJA05_26270</name>
</gene>
<dbReference type="SUPFAM" id="SSF143422">
    <property type="entry name" value="Transposase IS200-like"/>
    <property type="match status" value="1"/>
</dbReference>
<proteinExistence type="predicted"/>
<evidence type="ECO:0000313" key="3">
    <source>
        <dbReference type="Proteomes" id="UP000268230"/>
    </source>
</evidence>
<dbReference type="SMART" id="SM01321">
    <property type="entry name" value="Y1_Tnp"/>
    <property type="match status" value="1"/>
</dbReference>
<dbReference type="PANTHER" id="PTHR36966:SF1">
    <property type="entry name" value="REP-ASSOCIATED TYROSINE TRANSPOSASE"/>
    <property type="match status" value="1"/>
</dbReference>
<dbReference type="EMBL" id="CP034338">
    <property type="protein sequence ID" value="AZL71028.1"/>
    <property type="molecule type" value="Genomic_DNA"/>
</dbReference>
<sequence>MESPASHRLRRGRVSEPGRAYLLTSTTKDRLPLFRDFQAARCLPATFAQAEAEGSVLSLAWVIMPDHVHWLIQLRDDTLRTVMRRFKSRSRCSLYKMGKLNGQLWQAGYHDRALRREEDLRSFARYVVANPVRAGLVSRVGDYSHWDAIWV</sequence>
<evidence type="ECO:0000313" key="2">
    <source>
        <dbReference type="EMBL" id="AZL71028.1"/>
    </source>
</evidence>
<dbReference type="NCBIfam" id="NF047646">
    <property type="entry name" value="REP_Tyr_transpos"/>
    <property type="match status" value="1"/>
</dbReference>
<dbReference type="GO" id="GO:0006313">
    <property type="term" value="P:DNA transposition"/>
    <property type="evidence" value="ECO:0007669"/>
    <property type="project" value="InterPro"/>
</dbReference>
<dbReference type="OrthoDB" id="9791101at2"/>
<name>A0A3S8URZ8_9PSED</name>
<feature type="domain" description="Transposase IS200-like" evidence="1">
    <location>
        <begin position="16"/>
        <end position="130"/>
    </location>
</feature>
<dbReference type="Pfam" id="PF01797">
    <property type="entry name" value="Y1_Tnp"/>
    <property type="match status" value="1"/>
</dbReference>
<dbReference type="KEGG" id="pory:EJA05_26270"/>
<dbReference type="InterPro" id="IPR002686">
    <property type="entry name" value="Transposase_17"/>
</dbReference>
<dbReference type="InterPro" id="IPR036515">
    <property type="entry name" value="Transposase_17_sf"/>
</dbReference>
<dbReference type="Gene3D" id="3.30.70.1290">
    <property type="entry name" value="Transposase IS200-like"/>
    <property type="match status" value="1"/>
</dbReference>